<dbReference type="AlphaFoldDB" id="A0A840EZH6"/>
<evidence type="ECO:0000313" key="3">
    <source>
        <dbReference type="Proteomes" id="UP000553034"/>
    </source>
</evidence>
<sequence>MEFLDQIQQPLGFERLDLLAKQVVEGFISGLHKSPFHGYSSEFAEHKLYNKGESTKHIDWKLFARTEKLYTKRYEEETNLRCHLIIDNSSSMHYPIVKNPSIDRLNKISFSALASASIMQLLKKQRDAVGLSVFSDTYEYYASEKGSARHYAMILDRLSKLVMQSTTKKTEMSTYLHQIAEKLKRRSLVIIFSDLFSLEEKALEELFDALLRLKHQQHEVILFHTYDKATELDFNFNNIPKRYTDIETGDKIDLYADNVRGVYRTALKAYFNEIKLKCLRYKINYVPVDFKHEINKVLTRFLLNRQKF</sequence>
<evidence type="ECO:0000259" key="1">
    <source>
        <dbReference type="Pfam" id="PF01882"/>
    </source>
</evidence>
<name>A0A840EZH6_9FLAO</name>
<reference evidence="2 3" key="1">
    <citation type="submission" date="2020-08" db="EMBL/GenBank/DDBJ databases">
        <title>Genomic Encyclopedia of Type Strains, Phase IV (KMG-IV): sequencing the most valuable type-strain genomes for metagenomic binning, comparative biology and taxonomic classification.</title>
        <authorList>
            <person name="Goeker M."/>
        </authorList>
    </citation>
    <scope>NUCLEOTIDE SEQUENCE [LARGE SCALE GENOMIC DNA]</scope>
    <source>
        <strain evidence="2 3">DSM 29568</strain>
    </source>
</reference>
<dbReference type="InterPro" id="IPR002881">
    <property type="entry name" value="DUF58"/>
</dbReference>
<gene>
    <name evidence="2" type="ORF">GGR32_001722</name>
</gene>
<protein>
    <submittedName>
        <fullName evidence="2">Uncharacterized protein (DUF58 family)</fullName>
    </submittedName>
</protein>
<dbReference type="PANTHER" id="PTHR33608:SF7">
    <property type="entry name" value="DUF58 DOMAIN-CONTAINING PROTEIN"/>
    <property type="match status" value="1"/>
</dbReference>
<dbReference type="EMBL" id="JACIFO010000006">
    <property type="protein sequence ID" value="MBB4119424.1"/>
    <property type="molecule type" value="Genomic_DNA"/>
</dbReference>
<dbReference type="Proteomes" id="UP000553034">
    <property type="component" value="Unassembled WGS sequence"/>
</dbReference>
<dbReference type="Pfam" id="PF01882">
    <property type="entry name" value="DUF58"/>
    <property type="match status" value="1"/>
</dbReference>
<dbReference type="InterPro" id="IPR036465">
    <property type="entry name" value="vWFA_dom_sf"/>
</dbReference>
<keyword evidence="3" id="KW-1185">Reference proteome</keyword>
<evidence type="ECO:0000313" key="2">
    <source>
        <dbReference type="EMBL" id="MBB4119424.1"/>
    </source>
</evidence>
<accession>A0A840EZH6</accession>
<proteinExistence type="predicted"/>
<dbReference type="RefSeq" id="WP_183477773.1">
    <property type="nucleotide sequence ID" value="NZ_JACIFO010000006.1"/>
</dbReference>
<dbReference type="Gene3D" id="3.40.50.410">
    <property type="entry name" value="von Willebrand factor, type A domain"/>
    <property type="match status" value="1"/>
</dbReference>
<comment type="caution">
    <text evidence="2">The sequence shown here is derived from an EMBL/GenBank/DDBJ whole genome shotgun (WGS) entry which is preliminary data.</text>
</comment>
<organism evidence="2 3">
    <name type="scientific">Mesonia hippocampi</name>
    <dbReference type="NCBI Taxonomy" id="1628250"/>
    <lineage>
        <taxon>Bacteria</taxon>
        <taxon>Pseudomonadati</taxon>
        <taxon>Bacteroidota</taxon>
        <taxon>Flavobacteriia</taxon>
        <taxon>Flavobacteriales</taxon>
        <taxon>Flavobacteriaceae</taxon>
        <taxon>Mesonia</taxon>
    </lineage>
</organism>
<dbReference type="SUPFAM" id="SSF53300">
    <property type="entry name" value="vWA-like"/>
    <property type="match status" value="1"/>
</dbReference>
<feature type="domain" description="DUF58" evidence="1">
    <location>
        <begin position="47"/>
        <end position="265"/>
    </location>
</feature>
<dbReference type="PANTHER" id="PTHR33608">
    <property type="entry name" value="BLL2464 PROTEIN"/>
    <property type="match status" value="1"/>
</dbReference>